<dbReference type="EMBL" id="DSEE01000050">
    <property type="protein sequence ID" value="HER39721.1"/>
    <property type="molecule type" value="Genomic_DNA"/>
</dbReference>
<feature type="non-terminal residue" evidence="1">
    <location>
        <position position="791"/>
    </location>
</feature>
<accession>A0A7C2M4Q0</accession>
<proteinExistence type="predicted"/>
<name>A0A7C2M4Q0_9FLAO</name>
<evidence type="ECO:0000313" key="1">
    <source>
        <dbReference type="EMBL" id="HER39721.1"/>
    </source>
</evidence>
<gene>
    <name evidence="1" type="ORF">ENO10_00700</name>
</gene>
<organism evidence="1">
    <name type="scientific">Salinimicrobium catena</name>
    <dbReference type="NCBI Taxonomy" id="390640"/>
    <lineage>
        <taxon>Bacteria</taxon>
        <taxon>Pseudomonadati</taxon>
        <taxon>Bacteroidota</taxon>
        <taxon>Flavobacteriia</taxon>
        <taxon>Flavobacteriales</taxon>
        <taxon>Flavobacteriaceae</taxon>
        <taxon>Salinimicrobium</taxon>
    </lineage>
</organism>
<reference evidence="1" key="1">
    <citation type="journal article" date="2020" name="mSystems">
        <title>Genome- and Community-Level Interaction Insights into Carbon Utilization and Element Cycling Functions of Hydrothermarchaeota in Hydrothermal Sediment.</title>
        <authorList>
            <person name="Zhou Z."/>
            <person name="Liu Y."/>
            <person name="Xu W."/>
            <person name="Pan J."/>
            <person name="Luo Z.H."/>
            <person name="Li M."/>
        </authorList>
    </citation>
    <scope>NUCLEOTIDE SEQUENCE [LARGE SCALE GENOMIC DNA]</scope>
    <source>
        <strain evidence="1">SpSt-1235</strain>
    </source>
</reference>
<dbReference type="AlphaFoldDB" id="A0A7C2M4Q0"/>
<sequence length="791" mass="89541">MKTGANLSPAVKKAFRRTCLSLCTLTFFFFPFQSFSQSDNCDEVPVTLIVGYFGRTELPSILCGDEVYFSVPGLFDFLQVKNEYSSNLKEISGFLEHQDDIFLIDESAKQITYKNKVFSIDSSDIIRTRTDLFLKADHFSKIFGLQNEFSARNLAATLVPEFELPAVKVAKRKQMRENLRKVRGEFLADTTLKRERPLVHFGAAAWNINSTQRTNGQSYNRIGLGLGGLLAGGEFTGNINYSSGMEVTSRNLFYQWRHVDNERELFRQFTLGKIASRSVSSIYHPVVGAQVTNAPTYVKRSFGTFTLSDHTKPDWIVELYINNILVDYTQADASGFFSFDVPLTYGSTEVSLRYYGPWGEEEISTQQFNIPYNFLSPGEFQYILSSGIVEDGSNSKFFQGRANYGLTEHITVGGGLEYLSSLEENPMIPFLNSSVRLPANILVSGEYMYEVGYKGNLSYTSPSSLKLDLSYKKFEEEQEAVRFSYLEERKASLTFPLQLSKFTGTSRFNFQQNVLQSNTYTHLEWLLSGSAWGLRANLTNTAFINQYSDPLVFSRLSTAIRLPGNFVFSPKVEYEYLRDGFTSFEGELRKRFFKKVNFQASYTRNLRFDQYYINLGLSFDLGFTRVGMNSSTNKRYTSFSQSAGGSIMFEPTDESWAFDHRPIMGRGSIKFEPFLDENGNGVRDQNETGLEGVNVHIHGGGMREQIPGGITIFKGLEPYISYYFTLDTRNLKNIAWQVDHKSMEVFINPNQMKLIEIPVKVVGEVAGFVNLGASGIGGIKINIFDAEEHLV</sequence>
<protein>
    <submittedName>
        <fullName evidence="1">Uncharacterized protein</fullName>
    </submittedName>
</protein>
<comment type="caution">
    <text evidence="1">The sequence shown here is derived from an EMBL/GenBank/DDBJ whole genome shotgun (WGS) entry which is preliminary data.</text>
</comment>
<dbReference type="Proteomes" id="UP000885753">
    <property type="component" value="Unassembled WGS sequence"/>
</dbReference>